<evidence type="ECO:0000313" key="4">
    <source>
        <dbReference type="EMBL" id="GAA3702658.1"/>
    </source>
</evidence>
<accession>A0ABP7DDF1</accession>
<evidence type="ECO:0000256" key="2">
    <source>
        <dbReference type="SAM" id="MobiDB-lite"/>
    </source>
</evidence>
<protein>
    <submittedName>
        <fullName evidence="4">Antibiotic biosynthesis regulator FhaB</fullName>
    </submittedName>
</protein>
<dbReference type="Pfam" id="PF00498">
    <property type="entry name" value="FHA"/>
    <property type="match status" value="1"/>
</dbReference>
<feature type="domain" description="FHA" evidence="3">
    <location>
        <begin position="90"/>
        <end position="139"/>
    </location>
</feature>
<gene>
    <name evidence="4" type="primary">fhaB</name>
    <name evidence="4" type="ORF">GCM10022204_19720</name>
</gene>
<keyword evidence="1" id="KW-0597">Phosphoprotein</keyword>
<organism evidence="4 5">
    <name type="scientific">Microlunatus aurantiacus</name>
    <dbReference type="NCBI Taxonomy" id="446786"/>
    <lineage>
        <taxon>Bacteria</taxon>
        <taxon>Bacillati</taxon>
        <taxon>Actinomycetota</taxon>
        <taxon>Actinomycetes</taxon>
        <taxon>Propionibacteriales</taxon>
        <taxon>Propionibacteriaceae</taxon>
        <taxon>Microlunatus</taxon>
    </lineage>
</organism>
<dbReference type="Proteomes" id="UP001500051">
    <property type="component" value="Unassembled WGS sequence"/>
</dbReference>
<keyword evidence="5" id="KW-1185">Reference proteome</keyword>
<dbReference type="SUPFAM" id="SSF49879">
    <property type="entry name" value="SMAD/FHA domain"/>
    <property type="match status" value="1"/>
</dbReference>
<name>A0ABP7DDF1_9ACTN</name>
<dbReference type="InterPro" id="IPR050923">
    <property type="entry name" value="Cell_Proc_Reg/RNA_Proc"/>
</dbReference>
<comment type="caution">
    <text evidence="4">The sequence shown here is derived from an EMBL/GenBank/DDBJ whole genome shotgun (WGS) entry which is preliminary data.</text>
</comment>
<dbReference type="PANTHER" id="PTHR23308">
    <property type="entry name" value="NUCLEAR INHIBITOR OF PROTEIN PHOSPHATASE-1"/>
    <property type="match status" value="1"/>
</dbReference>
<dbReference type="PROSITE" id="PS50006">
    <property type="entry name" value="FHA_DOMAIN"/>
    <property type="match status" value="1"/>
</dbReference>
<dbReference type="SMART" id="SM00240">
    <property type="entry name" value="FHA"/>
    <property type="match status" value="1"/>
</dbReference>
<dbReference type="InterPro" id="IPR000253">
    <property type="entry name" value="FHA_dom"/>
</dbReference>
<feature type="compositionally biased region" description="Basic residues" evidence="2">
    <location>
        <begin position="58"/>
        <end position="70"/>
    </location>
</feature>
<dbReference type="Gene3D" id="2.60.200.20">
    <property type="match status" value="1"/>
</dbReference>
<reference evidence="5" key="1">
    <citation type="journal article" date="2019" name="Int. J. Syst. Evol. Microbiol.">
        <title>The Global Catalogue of Microorganisms (GCM) 10K type strain sequencing project: providing services to taxonomists for standard genome sequencing and annotation.</title>
        <authorList>
            <consortium name="The Broad Institute Genomics Platform"/>
            <consortium name="The Broad Institute Genome Sequencing Center for Infectious Disease"/>
            <person name="Wu L."/>
            <person name="Ma J."/>
        </authorList>
    </citation>
    <scope>NUCLEOTIDE SEQUENCE [LARGE SCALE GENOMIC DNA]</scope>
    <source>
        <strain evidence="5">JCM 16548</strain>
    </source>
</reference>
<dbReference type="EMBL" id="BAAAYX010000004">
    <property type="protein sequence ID" value="GAA3702658.1"/>
    <property type="molecule type" value="Genomic_DNA"/>
</dbReference>
<proteinExistence type="predicted"/>
<evidence type="ECO:0000313" key="5">
    <source>
        <dbReference type="Proteomes" id="UP001500051"/>
    </source>
</evidence>
<dbReference type="InterPro" id="IPR008984">
    <property type="entry name" value="SMAD_FHA_dom_sf"/>
</dbReference>
<sequence>MSELAVTAIKVLYLALLWLFILSVVSVIRSDLFGRTVPTPSPVDDPQPQPLEEPAPAKKSRRGKKGRPHKLTIVQGPQSGLTAGLADGVVLIGRGSDCQLILDDDYVSTRHARVVAADQGPYVEDLGSTNGTYVNGQRITAPTSVSLVDTIRIGKTVLKLEV</sequence>
<feature type="region of interest" description="Disordered" evidence="2">
    <location>
        <begin position="38"/>
        <end position="72"/>
    </location>
</feature>
<dbReference type="CDD" id="cd00060">
    <property type="entry name" value="FHA"/>
    <property type="match status" value="1"/>
</dbReference>
<evidence type="ECO:0000259" key="3">
    <source>
        <dbReference type="PROSITE" id="PS50006"/>
    </source>
</evidence>
<dbReference type="RefSeq" id="WP_344812157.1">
    <property type="nucleotide sequence ID" value="NZ_BAAAYX010000004.1"/>
</dbReference>
<feature type="compositionally biased region" description="Pro residues" evidence="2">
    <location>
        <begin position="39"/>
        <end position="53"/>
    </location>
</feature>
<evidence type="ECO:0000256" key="1">
    <source>
        <dbReference type="ARBA" id="ARBA00022553"/>
    </source>
</evidence>